<dbReference type="SUPFAM" id="SSF52540">
    <property type="entry name" value="P-loop containing nucleoside triphosphate hydrolases"/>
    <property type="match status" value="1"/>
</dbReference>
<dbReference type="InterPro" id="IPR052934">
    <property type="entry name" value="Methyl-DNA_Rec/Restrict_Enz"/>
</dbReference>
<keyword evidence="2" id="KW-1185">Reference proteome</keyword>
<gene>
    <name evidence="1" type="ORF">VEIT17_06680</name>
</gene>
<evidence type="ECO:0008006" key="3">
    <source>
        <dbReference type="Google" id="ProtNLM"/>
    </source>
</evidence>
<dbReference type="InterPro" id="IPR027417">
    <property type="entry name" value="P-loop_NTPase"/>
</dbReference>
<protein>
    <recommendedName>
        <fullName evidence="3">ATPase dynein-related AAA domain-containing protein</fullName>
    </recommendedName>
</protein>
<evidence type="ECO:0000313" key="2">
    <source>
        <dbReference type="Proteomes" id="UP000509249"/>
    </source>
</evidence>
<reference evidence="1 2" key="1">
    <citation type="journal article" date="2020" name="Int. J. Syst. Evol. Microbiol.">
        <title>Veillonella nakazawae sp. nov., an anaerobic gram-negative coccus isolated from the oral cavity of Japanese children.</title>
        <authorList>
            <person name="Mashima I."/>
            <person name="Theodorea C.F."/>
            <person name="Djais A.A."/>
            <person name="Kunihiro T."/>
            <person name="Kawamura Y."/>
            <person name="Otomo M."/>
            <person name="Saitoh M."/>
            <person name="Tamai R."/>
            <person name="Kiyoura Y."/>
        </authorList>
    </citation>
    <scope>NUCLEOTIDE SEQUENCE [LARGE SCALE GENOMIC DNA]</scope>
    <source>
        <strain evidence="1 2">T1-7</strain>
    </source>
</reference>
<evidence type="ECO:0000313" key="1">
    <source>
        <dbReference type="EMBL" id="BBU34222.1"/>
    </source>
</evidence>
<dbReference type="PANTHER" id="PTHR37291">
    <property type="entry name" value="5-METHYLCYTOSINE-SPECIFIC RESTRICTION ENZYME B"/>
    <property type="match status" value="1"/>
</dbReference>
<proteinExistence type="predicted"/>
<organism evidence="1 2">
    <name type="scientific">Veillonella nakazawae</name>
    <dbReference type="NCBI Taxonomy" id="2682456"/>
    <lineage>
        <taxon>Bacteria</taxon>
        <taxon>Bacillati</taxon>
        <taxon>Bacillota</taxon>
        <taxon>Negativicutes</taxon>
        <taxon>Veillonellales</taxon>
        <taxon>Veillonellaceae</taxon>
        <taxon>Veillonella</taxon>
    </lineage>
</organism>
<accession>A0ABM7HB34</accession>
<dbReference type="Gene3D" id="3.40.50.300">
    <property type="entry name" value="P-loop containing nucleotide triphosphate hydrolases"/>
    <property type="match status" value="1"/>
</dbReference>
<sequence length="603" mass="68448">MGDIDNLTTEERVSYLIKPILEVLSQSRSSLTTAELRSQIIKMDPYIAEYAEAVYTSEKTGIPYKDFTKRFSLAIKELEVLGILSRESKGKNSRILLTPKGQELDISTLNVEKEIRAKAQVYWKERRKKITRKKTKVANVAKNEKRLLWRATANFKESGFSWYQLEVGDVVTYNYATEKNIEIGRFGLGYNKDSGEGSNQPAGSIVCVFQIVDYLILPDLQTNKAVLRCVHKFDNPISLSEINSWFNDGSSLNLQGGLASISDTQADIIIEKIKELAPDFSLTLDSKEILAKTKRDMSIQVMFYGAPGTGKSYSISSLIRQSYPGFNECDDNPYVFRTTIYRDYSYFDFVGNIMPVTKDGKISYEFVPGIFTTALFAALRNQDSGIDVYLILEEMSRGDIASIFGDIFQLLDRDDTGKSMYGINNKSIYEYLILNGAIKPGYKIVIPKNLHIIGTVNTSDQNVNVIDTAFKRRFDFTYVGVEPIKSDTNGYVNNFSINFTSDNQYEWVKLYQAINHVIINDLGLAEDKQLGPFFLKDKGDEDLNREQVANKLLHYLWQDVERVSYTSGSLFADGITSFSQLYYAFEKQENILSKSVIEQYGKL</sequence>
<dbReference type="PANTHER" id="PTHR37291:SF1">
    <property type="entry name" value="TYPE IV METHYL-DIRECTED RESTRICTION ENZYME ECOKMCRB SUBUNIT"/>
    <property type="match status" value="1"/>
</dbReference>
<dbReference type="Proteomes" id="UP000509249">
    <property type="component" value="Chromosome"/>
</dbReference>
<dbReference type="EMBL" id="AP022321">
    <property type="protein sequence ID" value="BBU34222.1"/>
    <property type="molecule type" value="Genomic_DNA"/>
</dbReference>
<dbReference type="RefSeq" id="WP_178884761.1">
    <property type="nucleotide sequence ID" value="NZ_AP022321.1"/>
</dbReference>
<name>A0ABM7HB34_9FIRM</name>